<evidence type="ECO:0000313" key="4">
    <source>
        <dbReference type="Proteomes" id="UP000001542"/>
    </source>
</evidence>
<dbReference type="VEuPathDB" id="TrichDB:TVAG_077120"/>
<feature type="compositionally biased region" description="Low complexity" evidence="2">
    <location>
        <begin position="370"/>
        <end position="388"/>
    </location>
</feature>
<feature type="coiled-coil region" evidence="1">
    <location>
        <begin position="93"/>
        <end position="120"/>
    </location>
</feature>
<dbReference type="RefSeq" id="XP_001583951.1">
    <property type="nucleotide sequence ID" value="XM_001583901.1"/>
</dbReference>
<reference evidence="3" key="2">
    <citation type="journal article" date="2007" name="Science">
        <title>Draft genome sequence of the sexually transmitted pathogen Trichomonas vaginalis.</title>
        <authorList>
            <person name="Carlton J.M."/>
            <person name="Hirt R.P."/>
            <person name="Silva J.C."/>
            <person name="Delcher A.L."/>
            <person name="Schatz M."/>
            <person name="Zhao Q."/>
            <person name="Wortman J.R."/>
            <person name="Bidwell S.L."/>
            <person name="Alsmark U.C.M."/>
            <person name="Besteiro S."/>
            <person name="Sicheritz-Ponten T."/>
            <person name="Noel C.J."/>
            <person name="Dacks J.B."/>
            <person name="Foster P.G."/>
            <person name="Simillion C."/>
            <person name="Van de Peer Y."/>
            <person name="Miranda-Saavedra D."/>
            <person name="Barton G.J."/>
            <person name="Westrop G.D."/>
            <person name="Mueller S."/>
            <person name="Dessi D."/>
            <person name="Fiori P.L."/>
            <person name="Ren Q."/>
            <person name="Paulsen I."/>
            <person name="Zhang H."/>
            <person name="Bastida-Corcuera F.D."/>
            <person name="Simoes-Barbosa A."/>
            <person name="Brown M.T."/>
            <person name="Hayes R.D."/>
            <person name="Mukherjee M."/>
            <person name="Okumura C.Y."/>
            <person name="Schneider R."/>
            <person name="Smith A.J."/>
            <person name="Vanacova S."/>
            <person name="Villalvazo M."/>
            <person name="Haas B.J."/>
            <person name="Pertea M."/>
            <person name="Feldblyum T.V."/>
            <person name="Utterback T.R."/>
            <person name="Shu C.L."/>
            <person name="Osoegawa K."/>
            <person name="de Jong P.J."/>
            <person name="Hrdy I."/>
            <person name="Horvathova L."/>
            <person name="Zubacova Z."/>
            <person name="Dolezal P."/>
            <person name="Malik S.B."/>
            <person name="Logsdon J.M. Jr."/>
            <person name="Henze K."/>
            <person name="Gupta A."/>
            <person name="Wang C.C."/>
            <person name="Dunne R.L."/>
            <person name="Upcroft J.A."/>
            <person name="Upcroft P."/>
            <person name="White O."/>
            <person name="Salzberg S.L."/>
            <person name="Tang P."/>
            <person name="Chiu C.-H."/>
            <person name="Lee Y.-S."/>
            <person name="Embley T.M."/>
            <person name="Coombs G.H."/>
            <person name="Mottram J.C."/>
            <person name="Tachezy J."/>
            <person name="Fraser-Liggett C.M."/>
            <person name="Johnson P.J."/>
        </authorList>
    </citation>
    <scope>NUCLEOTIDE SEQUENCE [LARGE SCALE GENOMIC DNA]</scope>
    <source>
        <strain evidence="3">G3</strain>
    </source>
</reference>
<dbReference type="OMA" id="NICIDQN"/>
<evidence type="ECO:0000256" key="1">
    <source>
        <dbReference type="SAM" id="Coils"/>
    </source>
</evidence>
<dbReference type="SMR" id="A2D9V9"/>
<keyword evidence="4" id="KW-1185">Reference proteome</keyword>
<accession>A2D9V9</accession>
<feature type="compositionally biased region" description="Low complexity" evidence="2">
    <location>
        <begin position="408"/>
        <end position="442"/>
    </location>
</feature>
<feature type="region of interest" description="Disordered" evidence="2">
    <location>
        <begin position="295"/>
        <end position="442"/>
    </location>
</feature>
<feature type="compositionally biased region" description="Polar residues" evidence="2">
    <location>
        <begin position="389"/>
        <end position="407"/>
    </location>
</feature>
<organism evidence="3 4">
    <name type="scientific">Trichomonas vaginalis (strain ATCC PRA-98 / G3)</name>
    <dbReference type="NCBI Taxonomy" id="412133"/>
    <lineage>
        <taxon>Eukaryota</taxon>
        <taxon>Metamonada</taxon>
        <taxon>Parabasalia</taxon>
        <taxon>Trichomonadida</taxon>
        <taxon>Trichomonadidae</taxon>
        <taxon>Trichomonas</taxon>
    </lineage>
</organism>
<name>A2D9V9_TRIV3</name>
<gene>
    <name evidence="3" type="ORF">TVAG_077120</name>
</gene>
<protein>
    <submittedName>
        <fullName evidence="3">Uncharacterized protein</fullName>
    </submittedName>
</protein>
<dbReference type="AlphaFoldDB" id="A2D9V9"/>
<dbReference type="Proteomes" id="UP000001542">
    <property type="component" value="Unassembled WGS sequence"/>
</dbReference>
<evidence type="ECO:0000313" key="3">
    <source>
        <dbReference type="EMBL" id="EAY22965.1"/>
    </source>
</evidence>
<feature type="compositionally biased region" description="Acidic residues" evidence="2">
    <location>
        <begin position="295"/>
        <end position="338"/>
    </location>
</feature>
<feature type="region of interest" description="Disordered" evidence="2">
    <location>
        <begin position="567"/>
        <end position="597"/>
    </location>
</feature>
<evidence type="ECO:0000256" key="2">
    <source>
        <dbReference type="SAM" id="MobiDB-lite"/>
    </source>
</evidence>
<feature type="compositionally biased region" description="Polar residues" evidence="2">
    <location>
        <begin position="571"/>
        <end position="588"/>
    </location>
</feature>
<proteinExistence type="predicted"/>
<keyword evidence="1" id="KW-0175">Coiled coil</keyword>
<feature type="compositionally biased region" description="Polar residues" evidence="2">
    <location>
        <begin position="339"/>
        <end position="363"/>
    </location>
</feature>
<sequence length="715" mass="82172">MDEIKSNIAGATKRIIDDLTKLEVMPEEREKINKDGIREQLDNMLSQQNQMQLNALLRWAKIQKEKCKDFDDELKTRKADADKALNDTVNSGLRSLFSSMDQWSNNLNNARQNFDNMSVKFMNMFELLKDNQNISTDSYSSITIPTLKIETKIFNNEEMVKLPIEEQLVHLKTREQYYLQIISSAQKLVLQTRMDYEALNNTHIKLQNEFNDLTINCQQLELKLEDQTEKANEYYKSVERLKYLSKSRELKKGDSFEIPKPVIPLELTSDTIFNNEQEEISQNNENYENEDIENLEEEAEGENINENEEEMANDEELRENENENPEEQENEQVIDITEDNQNTVTSNISNKVNQKIQNNNSKILTKKNQKQVVSSSSNKNSASTSSKQLVTSNNNQKTASSSAKQIQTNKSANTSKKSMNSNKSSTSNNSNNSNSKNSATNSHKSLNYASVSAKSLLSQGVDQQNSQNNQQVTTIVQNVELKPTEVIVDRADYSDQSIQTDLTSKIINSSIEKSEKYEKLEKNNPEILSPNYVQNLKNSLTDQLKLSITQTLKKEIESKIAEERKSVSFPEINNKTPSQTENSHSSIMDSPLSHDQYDVNSNYQKLNLQKKVNEPLDPLDAYRSPRFQVNKSETIENESPQTEHHNRRNKQIDLKQQKSLRRIVQPNASPRIYRPGMNNIRGSKAIMEYIAQENSKQRQEFLARSNPFQVFKLNA</sequence>
<feature type="compositionally biased region" description="Polar residues" evidence="2">
    <location>
        <begin position="627"/>
        <end position="640"/>
    </location>
</feature>
<dbReference type="KEGG" id="tva:5468524"/>
<reference evidence="3" key="1">
    <citation type="submission" date="2006-10" db="EMBL/GenBank/DDBJ databases">
        <authorList>
            <person name="Amadeo P."/>
            <person name="Zhao Q."/>
            <person name="Wortman J."/>
            <person name="Fraser-Liggett C."/>
            <person name="Carlton J."/>
        </authorList>
    </citation>
    <scope>NUCLEOTIDE SEQUENCE</scope>
    <source>
        <strain evidence="3">G3</strain>
    </source>
</reference>
<dbReference type="InParanoid" id="A2D9V9"/>
<feature type="coiled-coil region" evidence="1">
    <location>
        <begin position="196"/>
        <end position="237"/>
    </location>
</feature>
<dbReference type="VEuPathDB" id="TrichDB:TVAGG3_0291190"/>
<dbReference type="EMBL" id="DS113181">
    <property type="protein sequence ID" value="EAY22965.1"/>
    <property type="molecule type" value="Genomic_DNA"/>
</dbReference>
<feature type="region of interest" description="Disordered" evidence="2">
    <location>
        <begin position="614"/>
        <end position="651"/>
    </location>
</feature>